<dbReference type="InterPro" id="IPR044145">
    <property type="entry name" value="IF2_II"/>
</dbReference>
<dbReference type="CDD" id="cd01887">
    <property type="entry name" value="IF2_eIF5B"/>
    <property type="match status" value="1"/>
</dbReference>
<keyword evidence="4 7" id="KW-0547">Nucleotide-binding</keyword>
<sequence>MAEDKMMRLSLVAKQINVGTSTIVQYLSVKGHKVENNPNAKLNFEQLKLVAKEYGAESLLKDVSPAPVASPKLTEEEFVPKKKQDDDMPLYFRGKENAETSEQTKVTEAAKAEKEPEVILGRAEVQFKVLGKIELDAKGNPVPQKPVIAEPKPEPKVEEPEVKIEAVKPEPKPEIQVKVEEVKPVIIPVVTEEVRVVEIPKVEKVEEATKPEPVVVLEKPVVIEAVATPIAETKIAEAAIQPSNQNQHNRPQGGVNNNQNQQNKPQQGGGNNNPNQQNRPQGGGNPNQNPQHNKQQGSGNPNQNPQQNKQQGGGNNNNPNQNQARPIQQGSSSPTPNPTPQPQQQRPAPAQKLGRNDEIPEDTSNVELIEAKGEQLKGLTVLGKISLPVEPARGGSRNNNNNNNKKKRKRIDKPGGAKVTEAEIRNERGAPRPKKDGVPGTPTTNDPNARKPANTGGNAGNNNNTSNNNQGNNNNQNNNNSNNNFKKKPAGNNNNNNNAGGGVKPQPKGEVSEKQIQDQIKATMARLQGQTNKSNFGAKERRVKRKFRAERNEQRQLAEDEEAKILKVTEFISASELASLMDVSVNEIISTCMSLGMFVSINQRLEADVIALITEEFGFEVQFVSAEEEIESAIVEEEDAPEDLLPRAPIVTIMGHVDHGKTSLLDYIRRAKVAAGEAGGITQHIGAYSVKHDDGRRITFLDTPGHEAFTAMRARGAKLTDVAIIVIAADDAVMPQTEEAINHAMVAGVPIVFAFSKVDKPGANTEKIREQLSIKNMLVEEWGGKYQTQEISSKSGMGINELLEKVLLEAELLELKANANKRAVGAVIEASLDKGRGYVANIMVQAGTLKVGDMMLAGAHYGRVKAMFDYRGNKLKEAGPSIPVQVLGLGGAPAAGDKLSVMENERDAREIANKREQIIREQSLRTRKHITLDEIGRRKAIGTFKELNVIVKGDVDGSVEALSDSLLKLSTEEVQVRIIHKGVGQVSESDVLLASASDAVIVAFQVRPSVNARRLAENEQIEIRTYSIIYQAIDDVRDAMEGLLAPKFEEVVTANIEVRDVFKISKVGTVAGSYVLDGTVKRAHKIRVIRDFVVIHEGEISALKRFKDDVAEVKFGYECGLSIKNFNDLEVGDIIECYEMKELKRTL</sequence>
<reference evidence="11 12" key="1">
    <citation type="submission" date="2023-12" db="EMBL/GenBank/DDBJ databases">
        <title>Novel species of the genus Arcicella isolated from rivers.</title>
        <authorList>
            <person name="Lu H."/>
        </authorList>
    </citation>
    <scope>NUCLEOTIDE SEQUENCE [LARGE SCALE GENOMIC DNA]</scope>
    <source>
        <strain evidence="11 12">DC2W</strain>
    </source>
</reference>
<dbReference type="InterPro" id="IPR053905">
    <property type="entry name" value="EF-G-like_DII"/>
</dbReference>
<keyword evidence="3 7" id="KW-0396">Initiation factor</keyword>
<keyword evidence="5 7" id="KW-0648">Protein biosynthesis</keyword>
<comment type="caution">
    <text evidence="7">Lacks conserved residue(s) required for the propagation of feature annotation.</text>
</comment>
<dbReference type="InterPro" id="IPR015760">
    <property type="entry name" value="TIF_IF2"/>
</dbReference>
<dbReference type="InterPro" id="IPR036925">
    <property type="entry name" value="TIF_IF2_dom3_sf"/>
</dbReference>
<dbReference type="InterPro" id="IPR023115">
    <property type="entry name" value="TIF_IF2_dom3"/>
</dbReference>
<dbReference type="Gene3D" id="3.40.50.300">
    <property type="entry name" value="P-loop containing nucleotide triphosphate hydrolases"/>
    <property type="match status" value="1"/>
</dbReference>
<evidence type="ECO:0000256" key="4">
    <source>
        <dbReference type="ARBA" id="ARBA00022741"/>
    </source>
</evidence>
<feature type="binding site" evidence="7">
    <location>
        <begin position="756"/>
        <end position="759"/>
    </location>
    <ligand>
        <name>GTP</name>
        <dbReference type="ChEBI" id="CHEBI:37565"/>
    </ligand>
</feature>
<name>A0ABU5S1Y0_9BACT</name>
<dbReference type="SUPFAM" id="SSF52540">
    <property type="entry name" value="P-loop containing nucleoside triphosphate hydrolases"/>
    <property type="match status" value="1"/>
</dbReference>
<dbReference type="NCBIfam" id="TIGR00231">
    <property type="entry name" value="small_GTP"/>
    <property type="match status" value="1"/>
</dbReference>
<comment type="subcellular location">
    <subcellularLocation>
        <location evidence="7">Cytoplasm</location>
    </subcellularLocation>
</comment>
<dbReference type="PROSITE" id="PS51722">
    <property type="entry name" value="G_TR_2"/>
    <property type="match status" value="1"/>
</dbReference>
<dbReference type="InterPro" id="IPR009000">
    <property type="entry name" value="Transl_B-barrel_sf"/>
</dbReference>
<dbReference type="SUPFAM" id="SSF50447">
    <property type="entry name" value="Translation proteins"/>
    <property type="match status" value="2"/>
</dbReference>
<evidence type="ECO:0000259" key="10">
    <source>
        <dbReference type="PROSITE" id="PS51722"/>
    </source>
</evidence>
<dbReference type="Gene3D" id="3.40.50.10050">
    <property type="entry name" value="Translation initiation factor IF- 2, domain 3"/>
    <property type="match status" value="1"/>
</dbReference>
<dbReference type="InterPro" id="IPR000795">
    <property type="entry name" value="T_Tr_GTP-bd_dom"/>
</dbReference>
<dbReference type="GO" id="GO:0003743">
    <property type="term" value="F:translation initiation factor activity"/>
    <property type="evidence" value="ECO:0007669"/>
    <property type="project" value="UniProtKB-KW"/>
</dbReference>
<dbReference type="CDD" id="cd03702">
    <property type="entry name" value="IF2_mtIF2_II"/>
    <property type="match status" value="1"/>
</dbReference>
<dbReference type="Pfam" id="PF00009">
    <property type="entry name" value="GTP_EFTU"/>
    <property type="match status" value="1"/>
</dbReference>
<accession>A0ABU5S1Y0</accession>
<feature type="compositionally biased region" description="Low complexity" evidence="9">
    <location>
        <begin position="249"/>
        <end position="334"/>
    </location>
</feature>
<evidence type="ECO:0000256" key="3">
    <source>
        <dbReference type="ARBA" id="ARBA00022540"/>
    </source>
</evidence>
<dbReference type="InterPro" id="IPR005225">
    <property type="entry name" value="Small_GTP-bd"/>
</dbReference>
<evidence type="ECO:0000256" key="8">
    <source>
        <dbReference type="RuleBase" id="RU000644"/>
    </source>
</evidence>
<gene>
    <name evidence="7 11" type="primary">infB</name>
    <name evidence="11" type="ORF">VB776_05230</name>
</gene>
<feature type="binding site" evidence="7">
    <location>
        <begin position="655"/>
        <end position="662"/>
    </location>
    <ligand>
        <name>GTP</name>
        <dbReference type="ChEBI" id="CHEBI:37565"/>
    </ligand>
</feature>
<evidence type="ECO:0000313" key="12">
    <source>
        <dbReference type="Proteomes" id="UP001303899"/>
    </source>
</evidence>
<comment type="function">
    <text evidence="7 8">One of the essential components for the initiation of protein synthesis. Protects formylmethionyl-tRNA from spontaneous hydrolysis and promotes its binding to the 30S ribosomal subunits. Also involved in the hydrolysis of GTP during the formation of the 70S ribosomal complex.</text>
</comment>
<feature type="compositionally biased region" description="Basic and acidic residues" evidence="9">
    <location>
        <begin position="412"/>
        <end position="437"/>
    </location>
</feature>
<dbReference type="RefSeq" id="WP_323326713.1">
    <property type="nucleotide sequence ID" value="NZ_JAYGIL010000005.1"/>
</dbReference>
<dbReference type="InterPro" id="IPR006847">
    <property type="entry name" value="IF2_N"/>
</dbReference>
<evidence type="ECO:0000256" key="9">
    <source>
        <dbReference type="SAM" id="MobiDB-lite"/>
    </source>
</evidence>
<dbReference type="PANTHER" id="PTHR43381:SF5">
    <property type="entry name" value="TR-TYPE G DOMAIN-CONTAINING PROTEIN"/>
    <property type="match status" value="1"/>
</dbReference>
<evidence type="ECO:0000313" key="11">
    <source>
        <dbReference type="EMBL" id="MEA5402303.1"/>
    </source>
</evidence>
<feature type="compositionally biased region" description="Low complexity" evidence="9">
    <location>
        <begin position="453"/>
        <end position="498"/>
    </location>
</feature>
<feature type="compositionally biased region" description="Low complexity" evidence="9">
    <location>
        <begin position="342"/>
        <end position="351"/>
    </location>
</feature>
<evidence type="ECO:0000256" key="6">
    <source>
        <dbReference type="ARBA" id="ARBA00023134"/>
    </source>
</evidence>
<keyword evidence="7" id="KW-0963">Cytoplasm</keyword>
<protein>
    <recommendedName>
        <fullName evidence="2 7">Translation initiation factor IF-2</fullName>
    </recommendedName>
</protein>
<feature type="binding site" evidence="7">
    <location>
        <begin position="702"/>
        <end position="706"/>
    </location>
    <ligand>
        <name>GTP</name>
        <dbReference type="ChEBI" id="CHEBI:37565"/>
    </ligand>
</feature>
<feature type="domain" description="Tr-type G" evidence="10">
    <location>
        <begin position="646"/>
        <end position="816"/>
    </location>
</feature>
<feature type="region of interest" description="Disordered" evidence="9">
    <location>
        <begin position="238"/>
        <end position="367"/>
    </location>
</feature>
<evidence type="ECO:0000256" key="1">
    <source>
        <dbReference type="ARBA" id="ARBA00007733"/>
    </source>
</evidence>
<evidence type="ECO:0000256" key="7">
    <source>
        <dbReference type="HAMAP-Rule" id="MF_00100"/>
    </source>
</evidence>
<organism evidence="11 12">
    <name type="scientific">Arcicella gelida</name>
    <dbReference type="NCBI Taxonomy" id="2984195"/>
    <lineage>
        <taxon>Bacteria</taxon>
        <taxon>Pseudomonadati</taxon>
        <taxon>Bacteroidota</taxon>
        <taxon>Cytophagia</taxon>
        <taxon>Cytophagales</taxon>
        <taxon>Flectobacillaceae</taxon>
        <taxon>Arcicella</taxon>
    </lineage>
</organism>
<keyword evidence="12" id="KW-1185">Reference proteome</keyword>
<dbReference type="PROSITE" id="PS01176">
    <property type="entry name" value="IF2"/>
    <property type="match status" value="1"/>
</dbReference>
<dbReference type="HAMAP" id="MF_00100_B">
    <property type="entry name" value="IF_2_B"/>
    <property type="match status" value="1"/>
</dbReference>
<proteinExistence type="inferred from homology"/>
<dbReference type="Pfam" id="PF11987">
    <property type="entry name" value="IF-2"/>
    <property type="match status" value="1"/>
</dbReference>
<comment type="similarity">
    <text evidence="1 7 8">Belongs to the TRAFAC class translation factor GTPase superfamily. Classic translation factor GTPase family. IF-2 subfamily.</text>
</comment>
<evidence type="ECO:0000256" key="5">
    <source>
        <dbReference type="ARBA" id="ARBA00022917"/>
    </source>
</evidence>
<comment type="caution">
    <text evidence="11">The sequence shown here is derived from an EMBL/GenBank/DDBJ whole genome shotgun (WGS) entry which is preliminary data.</text>
</comment>
<feature type="region of interest" description="Disordered" evidence="9">
    <location>
        <begin position="387"/>
        <end position="517"/>
    </location>
</feature>
<dbReference type="Pfam" id="PF22042">
    <property type="entry name" value="EF-G_D2"/>
    <property type="match status" value="1"/>
</dbReference>
<dbReference type="EMBL" id="JAYGIL010000005">
    <property type="protein sequence ID" value="MEA5402303.1"/>
    <property type="molecule type" value="Genomic_DNA"/>
</dbReference>
<dbReference type="InterPro" id="IPR000178">
    <property type="entry name" value="TF_IF2_bacterial-like"/>
</dbReference>
<evidence type="ECO:0000256" key="2">
    <source>
        <dbReference type="ARBA" id="ARBA00020675"/>
    </source>
</evidence>
<dbReference type="InterPro" id="IPR027417">
    <property type="entry name" value="P-loop_NTPase"/>
</dbReference>
<keyword evidence="6 7" id="KW-0342">GTP-binding</keyword>
<dbReference type="NCBIfam" id="TIGR00487">
    <property type="entry name" value="IF-2"/>
    <property type="match status" value="1"/>
</dbReference>
<dbReference type="PANTHER" id="PTHR43381">
    <property type="entry name" value="TRANSLATION INITIATION FACTOR IF-2-RELATED"/>
    <property type="match status" value="1"/>
</dbReference>
<dbReference type="CDD" id="cd03692">
    <property type="entry name" value="mtIF2_IVc"/>
    <property type="match status" value="1"/>
</dbReference>
<dbReference type="Pfam" id="PF04760">
    <property type="entry name" value="IF2_N"/>
    <property type="match status" value="1"/>
</dbReference>
<dbReference type="SUPFAM" id="SSF52156">
    <property type="entry name" value="Initiation factor IF2/eIF5b, domain 3"/>
    <property type="match status" value="1"/>
</dbReference>
<dbReference type="Gene3D" id="2.40.30.10">
    <property type="entry name" value="Translation factors"/>
    <property type="match status" value="2"/>
</dbReference>
<dbReference type="Proteomes" id="UP001303899">
    <property type="component" value="Unassembled WGS sequence"/>
</dbReference>